<organism evidence="2">
    <name type="scientific">Laccaria bicolor (strain S238N-H82 / ATCC MYA-4686)</name>
    <name type="common">Bicoloured deceiver</name>
    <name type="synonym">Laccaria laccata var. bicolor</name>
    <dbReference type="NCBI Taxonomy" id="486041"/>
    <lineage>
        <taxon>Eukaryota</taxon>
        <taxon>Fungi</taxon>
        <taxon>Dikarya</taxon>
        <taxon>Basidiomycota</taxon>
        <taxon>Agaricomycotina</taxon>
        <taxon>Agaricomycetes</taxon>
        <taxon>Agaricomycetidae</taxon>
        <taxon>Agaricales</taxon>
        <taxon>Agaricineae</taxon>
        <taxon>Hydnangiaceae</taxon>
        <taxon>Laccaria</taxon>
    </lineage>
</organism>
<dbReference type="Proteomes" id="UP000001194">
    <property type="component" value="Unassembled WGS sequence"/>
</dbReference>
<sequence>MRSWAQRRGGECTLHQNKYEARRSIELLCQALKANRAGWNNLTMDQVMASIYDEIGMSTSLWTKIKSWVASVALKLMQLGTKLAIGYHTAGAIGW</sequence>
<dbReference type="OrthoDB" id="10324153at2759"/>
<gene>
    <name evidence="1" type="ORF">LACBIDRAFT_300545</name>
</gene>
<dbReference type="GeneID" id="6078663"/>
<evidence type="ECO:0000313" key="1">
    <source>
        <dbReference type="EMBL" id="EDR06363.1"/>
    </source>
</evidence>
<dbReference type="RefSeq" id="XP_001883224.1">
    <property type="nucleotide sequence ID" value="XM_001883189.1"/>
</dbReference>
<dbReference type="KEGG" id="lbc:LACBIDRAFT_300545"/>
<accession>B0DH06</accession>
<reference evidence="1 2" key="1">
    <citation type="journal article" date="2008" name="Nature">
        <title>The genome of Laccaria bicolor provides insights into mycorrhizal symbiosis.</title>
        <authorList>
            <person name="Martin F."/>
            <person name="Aerts A."/>
            <person name="Ahren D."/>
            <person name="Brun A."/>
            <person name="Danchin E.G.J."/>
            <person name="Duchaussoy F."/>
            <person name="Gibon J."/>
            <person name="Kohler A."/>
            <person name="Lindquist E."/>
            <person name="Pereda V."/>
            <person name="Salamov A."/>
            <person name="Shapiro H.J."/>
            <person name="Wuyts J."/>
            <person name="Blaudez D."/>
            <person name="Buee M."/>
            <person name="Brokstein P."/>
            <person name="Canbaeck B."/>
            <person name="Cohen D."/>
            <person name="Courty P.E."/>
            <person name="Coutinho P.M."/>
            <person name="Delaruelle C."/>
            <person name="Detter J.C."/>
            <person name="Deveau A."/>
            <person name="DiFazio S."/>
            <person name="Duplessis S."/>
            <person name="Fraissinet-Tachet L."/>
            <person name="Lucic E."/>
            <person name="Frey-Klett P."/>
            <person name="Fourrey C."/>
            <person name="Feussner I."/>
            <person name="Gay G."/>
            <person name="Grimwood J."/>
            <person name="Hoegger P.J."/>
            <person name="Jain P."/>
            <person name="Kilaru S."/>
            <person name="Labbe J."/>
            <person name="Lin Y.C."/>
            <person name="Legue V."/>
            <person name="Le Tacon F."/>
            <person name="Marmeisse R."/>
            <person name="Melayah D."/>
            <person name="Montanini B."/>
            <person name="Muratet M."/>
            <person name="Nehls U."/>
            <person name="Niculita-Hirzel H."/>
            <person name="Oudot-Le Secq M.P."/>
            <person name="Peter M."/>
            <person name="Quesneville H."/>
            <person name="Rajashekar B."/>
            <person name="Reich M."/>
            <person name="Rouhier N."/>
            <person name="Schmutz J."/>
            <person name="Yin T."/>
            <person name="Chalot M."/>
            <person name="Henrissat B."/>
            <person name="Kuees U."/>
            <person name="Lucas S."/>
            <person name="Van de Peer Y."/>
            <person name="Podila G.K."/>
            <person name="Polle A."/>
            <person name="Pukkila P.J."/>
            <person name="Richardson P.M."/>
            <person name="Rouze P."/>
            <person name="Sanders I.R."/>
            <person name="Stajich J.E."/>
            <person name="Tunlid A."/>
            <person name="Tuskan G."/>
            <person name="Grigoriev I.V."/>
        </authorList>
    </citation>
    <scope>NUCLEOTIDE SEQUENCE [LARGE SCALE GENOMIC DNA]</scope>
    <source>
        <strain evidence="2">S238N-H82 / ATCC MYA-4686</strain>
    </source>
</reference>
<name>B0DH06_LACBS</name>
<protein>
    <submittedName>
        <fullName evidence="1">Predicted protein</fullName>
    </submittedName>
</protein>
<keyword evidence="2" id="KW-1185">Reference proteome</keyword>
<proteinExistence type="predicted"/>
<evidence type="ECO:0000313" key="2">
    <source>
        <dbReference type="Proteomes" id="UP000001194"/>
    </source>
</evidence>
<dbReference type="EMBL" id="DS547109">
    <property type="protein sequence ID" value="EDR06363.1"/>
    <property type="molecule type" value="Genomic_DNA"/>
</dbReference>
<dbReference type="InParanoid" id="B0DH06"/>
<dbReference type="HOGENOM" id="CLU_154019_0_0_1"/>
<dbReference type="AlphaFoldDB" id="B0DH06"/>